<dbReference type="GO" id="GO:0016903">
    <property type="term" value="F:oxidoreductase activity, acting on the aldehyde or oxo group of donors"/>
    <property type="evidence" value="ECO:0007669"/>
    <property type="project" value="InterPro"/>
</dbReference>
<accession>A0A9D3AWW6</accession>
<proteinExistence type="predicted"/>
<organism evidence="3 4">
    <name type="scientific">Sporotomaculum syntrophicum</name>
    <dbReference type="NCBI Taxonomy" id="182264"/>
    <lineage>
        <taxon>Bacteria</taxon>
        <taxon>Bacillati</taxon>
        <taxon>Bacillota</taxon>
        <taxon>Clostridia</taxon>
        <taxon>Eubacteriales</taxon>
        <taxon>Desulfallaceae</taxon>
        <taxon>Sporotomaculum</taxon>
    </lineage>
</organism>
<sequence>MLKPVNILMVGVGGQGTILASKVLAAAAQAVGYDIKVSEIHGMAQRGGSVVTQVRLGEKVYSPLISEGEADVILAFEELEALRWLSYLKPGGKLIINNQQISPVPVLAGAAEYPQNIIAQIQARGINVQVLQALDMAIACGNAKSANVVLLGALAKNSPIEEKIWKDALAATIPPNLLEVNNAAFTAGFTAGTAGR</sequence>
<dbReference type="Gene3D" id="3.40.920.10">
    <property type="entry name" value="Pyruvate-ferredoxin oxidoreductase, PFOR, domain III"/>
    <property type="match status" value="1"/>
</dbReference>
<dbReference type="Pfam" id="PF01558">
    <property type="entry name" value="POR"/>
    <property type="match status" value="1"/>
</dbReference>
<dbReference type="AlphaFoldDB" id="A0A9D3AWW6"/>
<dbReference type="NCBIfam" id="NF005325">
    <property type="entry name" value="PRK06853.1-5"/>
    <property type="match status" value="1"/>
</dbReference>
<dbReference type="InterPro" id="IPR002869">
    <property type="entry name" value="Pyrv_flavodox_OxRed_cen"/>
</dbReference>
<dbReference type="SUPFAM" id="SSF53323">
    <property type="entry name" value="Pyruvate-ferredoxin oxidoreductase, PFOR, domain III"/>
    <property type="match status" value="1"/>
</dbReference>
<keyword evidence="4" id="KW-1185">Reference proteome</keyword>
<dbReference type="NCBIfam" id="NF005322">
    <property type="entry name" value="PRK06853.1-2"/>
    <property type="match status" value="1"/>
</dbReference>
<dbReference type="Proteomes" id="UP000798488">
    <property type="component" value="Unassembled WGS sequence"/>
</dbReference>
<comment type="caution">
    <text evidence="3">The sequence shown here is derived from an EMBL/GenBank/DDBJ whole genome shotgun (WGS) entry which is preliminary data.</text>
</comment>
<evidence type="ECO:0000313" key="4">
    <source>
        <dbReference type="Proteomes" id="UP000798488"/>
    </source>
</evidence>
<gene>
    <name evidence="3" type="ORF">SPSYN_00728</name>
</gene>
<evidence type="ECO:0000259" key="2">
    <source>
        <dbReference type="Pfam" id="PF01558"/>
    </source>
</evidence>
<dbReference type="EMBL" id="LSRS01000002">
    <property type="protein sequence ID" value="KAF1085990.1"/>
    <property type="molecule type" value="Genomic_DNA"/>
</dbReference>
<evidence type="ECO:0000313" key="3">
    <source>
        <dbReference type="EMBL" id="KAF1085990.1"/>
    </source>
</evidence>
<keyword evidence="1" id="KW-0560">Oxidoreductase</keyword>
<protein>
    <submittedName>
        <fullName evidence="3">Indolepyruvate oxidoreductase subunit beta</fullName>
    </submittedName>
</protein>
<feature type="domain" description="Pyruvate/ketoisovalerate oxidoreductase catalytic" evidence="2">
    <location>
        <begin position="13"/>
        <end position="189"/>
    </location>
</feature>
<dbReference type="PANTHER" id="PTHR43854:SF1">
    <property type="entry name" value="INDOLEPYRUVATE OXIDOREDUCTASE SUBUNIT IORB"/>
    <property type="match status" value="1"/>
</dbReference>
<name>A0A9D3AWW6_9FIRM</name>
<dbReference type="InterPro" id="IPR052198">
    <property type="entry name" value="IorB_Oxidoreductase"/>
</dbReference>
<reference evidence="3" key="1">
    <citation type="submission" date="2016-02" db="EMBL/GenBank/DDBJ databases">
        <title>Draft Genome Sequence of Sporotomaculum syntrophicum Strain FB, a Syntrophic Benzoate Degrader.</title>
        <authorList>
            <person name="Nobu M.K."/>
            <person name="Narihiro T."/>
            <person name="Qiu Y.-L."/>
            <person name="Ohashi A."/>
            <person name="Liu W.-T."/>
            <person name="Yuji S."/>
        </authorList>
    </citation>
    <scope>NUCLEOTIDE SEQUENCE</scope>
    <source>
        <strain evidence="3">FB</strain>
    </source>
</reference>
<evidence type="ECO:0000256" key="1">
    <source>
        <dbReference type="ARBA" id="ARBA00023002"/>
    </source>
</evidence>
<dbReference type="OrthoDB" id="9789125at2"/>
<dbReference type="PANTHER" id="PTHR43854">
    <property type="entry name" value="INDOLEPYRUVATE OXIDOREDUCTASE SUBUNIT IORB"/>
    <property type="match status" value="1"/>
</dbReference>
<dbReference type="InterPro" id="IPR019752">
    <property type="entry name" value="Pyrv/ketoisovalerate_OxRed_cat"/>
</dbReference>
<dbReference type="RefSeq" id="WP_161821135.1">
    <property type="nucleotide sequence ID" value="NZ_LSRS01000002.1"/>
</dbReference>